<dbReference type="CDD" id="cd06261">
    <property type="entry name" value="TM_PBP2"/>
    <property type="match status" value="1"/>
</dbReference>
<evidence type="ECO:0000256" key="6">
    <source>
        <dbReference type="ARBA" id="ARBA00023136"/>
    </source>
</evidence>
<feature type="domain" description="ABC transmembrane type-1" evidence="9">
    <location>
        <begin position="116"/>
        <end position="299"/>
    </location>
</feature>
<keyword evidence="4 7" id="KW-0812">Transmembrane</keyword>
<comment type="caution">
    <text evidence="10">The sequence shown here is derived from an EMBL/GenBank/DDBJ whole genome shotgun (WGS) entry which is preliminary data.</text>
</comment>
<dbReference type="AlphaFoldDB" id="A0A841DC98"/>
<organism evidence="10 11">
    <name type="scientific">Planomonospora venezuelensis</name>
    <dbReference type="NCBI Taxonomy" id="1999"/>
    <lineage>
        <taxon>Bacteria</taxon>
        <taxon>Bacillati</taxon>
        <taxon>Actinomycetota</taxon>
        <taxon>Actinomycetes</taxon>
        <taxon>Streptosporangiales</taxon>
        <taxon>Streptosporangiaceae</taxon>
        <taxon>Planomonospora</taxon>
    </lineage>
</organism>
<dbReference type="PANTHER" id="PTHR30151">
    <property type="entry name" value="ALKANE SULFONATE ABC TRANSPORTER-RELATED, MEMBRANE SUBUNIT"/>
    <property type="match status" value="1"/>
</dbReference>
<keyword evidence="6 7" id="KW-0472">Membrane</keyword>
<dbReference type="Proteomes" id="UP000562352">
    <property type="component" value="Unassembled WGS sequence"/>
</dbReference>
<evidence type="ECO:0000313" key="11">
    <source>
        <dbReference type="Proteomes" id="UP000562352"/>
    </source>
</evidence>
<keyword evidence="3" id="KW-1003">Cell membrane</keyword>
<feature type="transmembrane region" description="Helical" evidence="7">
    <location>
        <begin position="123"/>
        <end position="142"/>
    </location>
</feature>
<comment type="subcellular location">
    <subcellularLocation>
        <location evidence="1 7">Cell membrane</location>
        <topology evidence="1 7">Multi-pass membrane protein</topology>
    </subcellularLocation>
</comment>
<dbReference type="SUPFAM" id="SSF161098">
    <property type="entry name" value="MetI-like"/>
    <property type="match status" value="1"/>
</dbReference>
<evidence type="ECO:0000256" key="3">
    <source>
        <dbReference type="ARBA" id="ARBA00022475"/>
    </source>
</evidence>
<dbReference type="GO" id="GO:0005886">
    <property type="term" value="C:plasma membrane"/>
    <property type="evidence" value="ECO:0007669"/>
    <property type="project" value="UniProtKB-SubCell"/>
</dbReference>
<dbReference type="GO" id="GO:0055085">
    <property type="term" value="P:transmembrane transport"/>
    <property type="evidence" value="ECO:0007669"/>
    <property type="project" value="InterPro"/>
</dbReference>
<evidence type="ECO:0000256" key="8">
    <source>
        <dbReference type="SAM" id="MobiDB-lite"/>
    </source>
</evidence>
<dbReference type="InterPro" id="IPR035906">
    <property type="entry name" value="MetI-like_sf"/>
</dbReference>
<accession>A0A841DC98</accession>
<sequence length="317" mass="33424">MAVDTPAPQTGDRAGGDSALRDQGGALRDGAGQADIHARQIAGLDALELGTRRRTGLAVRVWAGLWPVASAVAIVLAAWQAVVLAGWWPEYVFAGPGTTLAELGRRLGEAEFYQAVAVTMRRAVVGFALAIATGLVVGALVSRIRPLRRAVGSLITGLQTMPSIAWFPLAILLFGLTESAITFVVVLGAAPSVANGLIAGVDYTPPLLLRAGHMLGLRRLSLYRHVILPASLPSFLAGLKQGWAFAWRSLMAGELLVIIANRPSLGEQLHFARELADSAGLLATMIVILVVGIGVDLLFGAADTALRRRWGLHQVTT</sequence>
<evidence type="ECO:0000259" key="9">
    <source>
        <dbReference type="PROSITE" id="PS50928"/>
    </source>
</evidence>
<dbReference type="PANTHER" id="PTHR30151:SF40">
    <property type="entry name" value="TRANSPORT SYSTEM INTEGRAL MEMBRANE PROTEIN"/>
    <property type="match status" value="1"/>
</dbReference>
<evidence type="ECO:0000256" key="7">
    <source>
        <dbReference type="RuleBase" id="RU363032"/>
    </source>
</evidence>
<evidence type="ECO:0000256" key="4">
    <source>
        <dbReference type="ARBA" id="ARBA00022692"/>
    </source>
</evidence>
<dbReference type="EMBL" id="JACHJJ010000021">
    <property type="protein sequence ID" value="MBB5966084.1"/>
    <property type="molecule type" value="Genomic_DNA"/>
</dbReference>
<dbReference type="Gene3D" id="1.10.3720.10">
    <property type="entry name" value="MetI-like"/>
    <property type="match status" value="1"/>
</dbReference>
<protein>
    <submittedName>
        <fullName evidence="10">NitT/TauT family transport system permease protein</fullName>
    </submittedName>
</protein>
<dbReference type="PROSITE" id="PS50928">
    <property type="entry name" value="ABC_TM1"/>
    <property type="match status" value="1"/>
</dbReference>
<name>A0A841DC98_PLAVE</name>
<proteinExistence type="inferred from homology"/>
<dbReference type="Pfam" id="PF00528">
    <property type="entry name" value="BPD_transp_1"/>
    <property type="match status" value="1"/>
</dbReference>
<reference evidence="10 11" key="1">
    <citation type="submission" date="2020-08" db="EMBL/GenBank/DDBJ databases">
        <title>Genomic Encyclopedia of Type Strains, Phase III (KMG-III): the genomes of soil and plant-associated and newly described type strains.</title>
        <authorList>
            <person name="Whitman W."/>
        </authorList>
    </citation>
    <scope>NUCLEOTIDE SEQUENCE [LARGE SCALE GENOMIC DNA]</scope>
    <source>
        <strain evidence="10 11">CECT 3303</strain>
    </source>
</reference>
<dbReference type="InterPro" id="IPR000515">
    <property type="entry name" value="MetI-like"/>
</dbReference>
<keyword evidence="2 7" id="KW-0813">Transport</keyword>
<evidence type="ECO:0000313" key="10">
    <source>
        <dbReference type="EMBL" id="MBB5966084.1"/>
    </source>
</evidence>
<evidence type="ECO:0000256" key="1">
    <source>
        <dbReference type="ARBA" id="ARBA00004651"/>
    </source>
</evidence>
<dbReference type="RefSeq" id="WP_184945928.1">
    <property type="nucleotide sequence ID" value="NZ_BAAAWZ010000004.1"/>
</dbReference>
<gene>
    <name evidence="10" type="ORF">FHS22_005375</name>
</gene>
<comment type="similarity">
    <text evidence="7">Belongs to the binding-protein-dependent transport system permease family.</text>
</comment>
<feature type="region of interest" description="Disordered" evidence="8">
    <location>
        <begin position="1"/>
        <end position="24"/>
    </location>
</feature>
<feature type="transmembrane region" description="Helical" evidence="7">
    <location>
        <begin position="61"/>
        <end position="88"/>
    </location>
</feature>
<keyword evidence="11" id="KW-1185">Reference proteome</keyword>
<keyword evidence="5 7" id="KW-1133">Transmembrane helix</keyword>
<evidence type="ECO:0000256" key="5">
    <source>
        <dbReference type="ARBA" id="ARBA00022989"/>
    </source>
</evidence>
<feature type="transmembrane region" description="Helical" evidence="7">
    <location>
        <begin position="279"/>
        <end position="299"/>
    </location>
</feature>
<evidence type="ECO:0000256" key="2">
    <source>
        <dbReference type="ARBA" id="ARBA00022448"/>
    </source>
</evidence>